<dbReference type="Gene3D" id="3.40.50.1460">
    <property type="match status" value="1"/>
</dbReference>
<dbReference type="Pfam" id="PF00656">
    <property type="entry name" value="Peptidase_C14"/>
    <property type="match status" value="1"/>
</dbReference>
<dbReference type="InterPro" id="IPR011600">
    <property type="entry name" value="Pept_C14_caspase"/>
</dbReference>
<dbReference type="Pfam" id="PF03781">
    <property type="entry name" value="FGE-sulfatase"/>
    <property type="match status" value="1"/>
</dbReference>
<organism evidence="3 4">
    <name type="scientific">Larkinella bovis</name>
    <dbReference type="NCBI Taxonomy" id="683041"/>
    <lineage>
        <taxon>Bacteria</taxon>
        <taxon>Pseudomonadati</taxon>
        <taxon>Bacteroidota</taxon>
        <taxon>Cytophagia</taxon>
        <taxon>Cytophagales</taxon>
        <taxon>Spirosomataceae</taxon>
        <taxon>Larkinella</taxon>
    </lineage>
</organism>
<gene>
    <name evidence="3" type="ORF">ACFPMF_27860</name>
</gene>
<dbReference type="SUPFAM" id="SSF56436">
    <property type="entry name" value="C-type lectin-like"/>
    <property type="match status" value="1"/>
</dbReference>
<proteinExistence type="predicted"/>
<evidence type="ECO:0000256" key="1">
    <source>
        <dbReference type="SAM" id="MobiDB-lite"/>
    </source>
</evidence>
<dbReference type="InterPro" id="IPR005532">
    <property type="entry name" value="SUMF_dom"/>
</dbReference>
<evidence type="ECO:0000259" key="2">
    <source>
        <dbReference type="PROSITE" id="PS50208"/>
    </source>
</evidence>
<dbReference type="InterPro" id="IPR001309">
    <property type="entry name" value="Pept_C14_p20"/>
</dbReference>
<dbReference type="PANTHER" id="PTHR23150:SF19">
    <property type="entry name" value="FORMYLGLYCINE-GENERATING ENZYME"/>
    <property type="match status" value="1"/>
</dbReference>
<accession>A0ABW0IIR4</accession>
<dbReference type="InterPro" id="IPR016187">
    <property type="entry name" value="CTDL_fold"/>
</dbReference>
<evidence type="ECO:0000313" key="3">
    <source>
        <dbReference type="EMBL" id="MFC5413169.1"/>
    </source>
</evidence>
<sequence length="565" mass="63540">MKKSIYTKQLKNKLNPMPIKFTRPLLIPAFGLAFFICFASFGQPKGGQPVVVPGNRGVERRMALVMGNKEYVHADKLRNPGNDALDMSEALKKLGFDVTTAIDSDYPRTARIIREFIEKLRSSDVVVFYYSGHGIGYNGKNYLLPIDANVNCIERVEEHGFSLGRLFSEFTQKQVRTSFLFLDACRNMPELKACQGTTRSITTQGLVKPTNNPRGSMMIFATEEGSTADDNLSGRNGLFTSELLKYLTRPGLGIRAIMDSTATGVEIQSNGSQSPARYDKLLGDFVFVGTPISRNEPVGPLVVSTPRTTPTVSAPRGLFVSVKGTSFKMGAINRPYNEQPLHEVQVGSFLISRYEVTAKEWKDFCQATKRSMPTIPDLDFSDPNKIYWQDKDRFPITNITWFEAVEYANWLSEKQGLRKAYQIGDGSVEWDRTANGYRLPTEAEWEMAARGNSQDLPYPGSRNEMEVGWSQSNSDDRSHAVGGKKPNDLDLYDMSGNVWEWCWDWYDEYYYTKSPKQNPVGNTTGTMRALRGGSWLTSTNVVSVRRGRSPRTQSTEIGFRLVRSE</sequence>
<feature type="region of interest" description="Disordered" evidence="1">
    <location>
        <begin position="466"/>
        <end position="486"/>
    </location>
</feature>
<keyword evidence="4" id="KW-1185">Reference proteome</keyword>
<dbReference type="RefSeq" id="WP_379851435.1">
    <property type="nucleotide sequence ID" value="NZ_JBHSMA010000024.1"/>
</dbReference>
<feature type="domain" description="Caspase family p20" evidence="2">
    <location>
        <begin position="59"/>
        <end position="189"/>
    </location>
</feature>
<dbReference type="PANTHER" id="PTHR23150">
    <property type="entry name" value="SULFATASE MODIFYING FACTOR 1, 2"/>
    <property type="match status" value="1"/>
</dbReference>
<dbReference type="InterPro" id="IPR051043">
    <property type="entry name" value="Sulfatase_Mod_Factor_Kinase"/>
</dbReference>
<dbReference type="Gene3D" id="3.90.1580.10">
    <property type="entry name" value="paralog of FGE (formylglycine-generating enzyme)"/>
    <property type="match status" value="1"/>
</dbReference>
<dbReference type="PROSITE" id="PS50208">
    <property type="entry name" value="CASPASE_P20"/>
    <property type="match status" value="1"/>
</dbReference>
<reference evidence="4" key="1">
    <citation type="journal article" date="2019" name="Int. J. Syst. Evol. Microbiol.">
        <title>The Global Catalogue of Microorganisms (GCM) 10K type strain sequencing project: providing services to taxonomists for standard genome sequencing and annotation.</title>
        <authorList>
            <consortium name="The Broad Institute Genomics Platform"/>
            <consortium name="The Broad Institute Genome Sequencing Center for Infectious Disease"/>
            <person name="Wu L."/>
            <person name="Ma J."/>
        </authorList>
    </citation>
    <scope>NUCLEOTIDE SEQUENCE [LARGE SCALE GENOMIC DNA]</scope>
    <source>
        <strain evidence="4">CCUG 55250</strain>
    </source>
</reference>
<dbReference type="InterPro" id="IPR029030">
    <property type="entry name" value="Caspase-like_dom_sf"/>
</dbReference>
<dbReference type="EMBL" id="JBHSMA010000024">
    <property type="protein sequence ID" value="MFC5413169.1"/>
    <property type="molecule type" value="Genomic_DNA"/>
</dbReference>
<dbReference type="Proteomes" id="UP001596106">
    <property type="component" value="Unassembled WGS sequence"/>
</dbReference>
<dbReference type="SUPFAM" id="SSF52129">
    <property type="entry name" value="Caspase-like"/>
    <property type="match status" value="1"/>
</dbReference>
<name>A0ABW0IIR4_9BACT</name>
<comment type="caution">
    <text evidence="3">The sequence shown here is derived from an EMBL/GenBank/DDBJ whole genome shotgun (WGS) entry which is preliminary data.</text>
</comment>
<evidence type="ECO:0000313" key="4">
    <source>
        <dbReference type="Proteomes" id="UP001596106"/>
    </source>
</evidence>
<protein>
    <submittedName>
        <fullName evidence="3">SUMF1/EgtB/PvdO family nonheme iron enzyme</fullName>
    </submittedName>
</protein>
<dbReference type="InterPro" id="IPR042095">
    <property type="entry name" value="SUMF_sf"/>
</dbReference>